<evidence type="ECO:0000313" key="1">
    <source>
        <dbReference type="EMBL" id="GFR42948.1"/>
    </source>
</evidence>
<dbReference type="EMBL" id="BMAR01000004">
    <property type="protein sequence ID" value="GFR42948.1"/>
    <property type="molecule type" value="Genomic_DNA"/>
</dbReference>
<evidence type="ECO:0000313" key="2">
    <source>
        <dbReference type="Proteomes" id="UP001054857"/>
    </source>
</evidence>
<sequence length="435" mass="50027">MIHIIRAAYRRLVGFLYNYLAPRLEWKRNPSPGAAPLEPTVDLPGEEHVWTVGRHVPGGHGRTSENVLIDFLKNVVGELAGNVPLLSSAFSVLWTSVEATLEEQLDTFYNELRNEERAEFALELKDQFKGLAQEFREYCKMAMTDPQKRDQFNKVNTLITLLRSRLVQSEKYEAIRDGLVDYKALPLLVALGTFELVARRQELDHYRELFKADNPSEQEKMKKLRDILNTYRDECAERVRAVMAWRDGFIKQDSRYDCENFTSTYWYRAWDEHDTRFSIGQLKLHTRIFWWTSDSNPEAFFEVEAAYCAHRSSVLTKLSQELWAMTAPARAWQYADPVNPGRTADYEWSPLYGTQADGSTPFEDTPNGRPITSIEVGTHEGRVGSLELGYLFAPAGVHGWDYVRDREAQRETSRLVLATADRAKELQTRGAVLAE</sequence>
<accession>A0AAD3HJH0</accession>
<name>A0AAD3HJH0_9CHLO</name>
<proteinExistence type="predicted"/>
<dbReference type="Proteomes" id="UP001054857">
    <property type="component" value="Unassembled WGS sequence"/>
</dbReference>
<organism evidence="1 2">
    <name type="scientific">Astrephomene gubernaculifera</name>
    <dbReference type="NCBI Taxonomy" id="47775"/>
    <lineage>
        <taxon>Eukaryota</taxon>
        <taxon>Viridiplantae</taxon>
        <taxon>Chlorophyta</taxon>
        <taxon>core chlorophytes</taxon>
        <taxon>Chlorophyceae</taxon>
        <taxon>CS clade</taxon>
        <taxon>Chlamydomonadales</taxon>
        <taxon>Astrephomenaceae</taxon>
        <taxon>Astrephomene</taxon>
    </lineage>
</organism>
<protein>
    <submittedName>
        <fullName evidence="1">Uncharacterized protein</fullName>
    </submittedName>
</protein>
<dbReference type="AlphaFoldDB" id="A0AAD3HJH0"/>
<gene>
    <name evidence="1" type="ORF">Agub_g3837</name>
</gene>
<keyword evidence="2" id="KW-1185">Reference proteome</keyword>
<feature type="non-terminal residue" evidence="1">
    <location>
        <position position="435"/>
    </location>
</feature>
<reference evidence="1 2" key="1">
    <citation type="journal article" date="2021" name="Sci. Rep.">
        <title>Genome sequencing of the multicellular alga Astrephomene provides insights into convergent evolution of germ-soma differentiation.</title>
        <authorList>
            <person name="Yamashita S."/>
            <person name="Yamamoto K."/>
            <person name="Matsuzaki R."/>
            <person name="Suzuki S."/>
            <person name="Yamaguchi H."/>
            <person name="Hirooka S."/>
            <person name="Minakuchi Y."/>
            <person name="Miyagishima S."/>
            <person name="Kawachi M."/>
            <person name="Toyoda A."/>
            <person name="Nozaki H."/>
        </authorList>
    </citation>
    <scope>NUCLEOTIDE SEQUENCE [LARGE SCALE GENOMIC DNA]</scope>
    <source>
        <strain evidence="1 2">NIES-4017</strain>
    </source>
</reference>
<comment type="caution">
    <text evidence="1">The sequence shown here is derived from an EMBL/GenBank/DDBJ whole genome shotgun (WGS) entry which is preliminary data.</text>
</comment>